<gene>
    <name evidence="2" type="ORF">CALCODRAFT_155153</name>
</gene>
<dbReference type="InParanoid" id="A0A165CLA3"/>
<keyword evidence="3" id="KW-1185">Reference proteome</keyword>
<evidence type="ECO:0000256" key="1">
    <source>
        <dbReference type="SAM" id="MobiDB-lite"/>
    </source>
</evidence>
<reference evidence="2 3" key="1">
    <citation type="journal article" date="2016" name="Mol. Biol. Evol.">
        <title>Comparative Genomics of Early-Diverging Mushroom-Forming Fungi Provides Insights into the Origins of Lignocellulose Decay Capabilities.</title>
        <authorList>
            <person name="Nagy L.G."/>
            <person name="Riley R."/>
            <person name="Tritt A."/>
            <person name="Adam C."/>
            <person name="Daum C."/>
            <person name="Floudas D."/>
            <person name="Sun H."/>
            <person name="Yadav J.S."/>
            <person name="Pangilinan J."/>
            <person name="Larsson K.H."/>
            <person name="Matsuura K."/>
            <person name="Barry K."/>
            <person name="Labutti K."/>
            <person name="Kuo R."/>
            <person name="Ohm R.A."/>
            <person name="Bhattacharya S.S."/>
            <person name="Shirouzu T."/>
            <person name="Yoshinaga Y."/>
            <person name="Martin F.M."/>
            <person name="Grigoriev I.V."/>
            <person name="Hibbett D.S."/>
        </authorList>
    </citation>
    <scope>NUCLEOTIDE SEQUENCE [LARGE SCALE GENOMIC DNA]</scope>
    <source>
        <strain evidence="2 3">HHB12733</strain>
    </source>
</reference>
<name>A0A165CLA3_9BASI</name>
<evidence type="ECO:0000313" key="2">
    <source>
        <dbReference type="EMBL" id="KZT50997.1"/>
    </source>
</evidence>
<accession>A0A165CLA3</accession>
<dbReference type="EMBL" id="KV424131">
    <property type="protein sequence ID" value="KZT50997.1"/>
    <property type="molecule type" value="Genomic_DNA"/>
</dbReference>
<evidence type="ECO:0000313" key="3">
    <source>
        <dbReference type="Proteomes" id="UP000076842"/>
    </source>
</evidence>
<dbReference type="Proteomes" id="UP000076842">
    <property type="component" value="Unassembled WGS sequence"/>
</dbReference>
<sequence length="104" mass="11409">MREGTAARRGGTRCSPFCAQRIGRPIRRTAGSDQAQRRPASGRRKNSTVLSEEARRTKLREPSPGQKSPRRDAYGTPQPITAAPLQPAILRALSPQLHARPAMI</sequence>
<proteinExistence type="predicted"/>
<organism evidence="2 3">
    <name type="scientific">Calocera cornea HHB12733</name>
    <dbReference type="NCBI Taxonomy" id="1353952"/>
    <lineage>
        <taxon>Eukaryota</taxon>
        <taxon>Fungi</taxon>
        <taxon>Dikarya</taxon>
        <taxon>Basidiomycota</taxon>
        <taxon>Agaricomycotina</taxon>
        <taxon>Dacrymycetes</taxon>
        <taxon>Dacrymycetales</taxon>
        <taxon>Dacrymycetaceae</taxon>
        <taxon>Calocera</taxon>
    </lineage>
</organism>
<feature type="region of interest" description="Disordered" evidence="1">
    <location>
        <begin position="1"/>
        <end position="87"/>
    </location>
</feature>
<feature type="compositionally biased region" description="Basic and acidic residues" evidence="1">
    <location>
        <begin position="52"/>
        <end position="61"/>
    </location>
</feature>
<dbReference type="AlphaFoldDB" id="A0A165CLA3"/>
<protein>
    <submittedName>
        <fullName evidence="2">Uncharacterized protein</fullName>
    </submittedName>
</protein>